<dbReference type="EMBL" id="VNHX01000016">
    <property type="protein sequence ID" value="TYP92443.1"/>
    <property type="molecule type" value="Genomic_DNA"/>
</dbReference>
<feature type="domain" description="N-acetyltransferase" evidence="3">
    <location>
        <begin position="20"/>
        <end position="185"/>
    </location>
</feature>
<evidence type="ECO:0000256" key="2">
    <source>
        <dbReference type="ARBA" id="ARBA00023315"/>
    </source>
</evidence>
<dbReference type="PANTHER" id="PTHR43877:SF2">
    <property type="entry name" value="AMINOALKYLPHOSPHONATE N-ACETYLTRANSFERASE-RELATED"/>
    <property type="match status" value="1"/>
</dbReference>
<evidence type="ECO:0000313" key="5">
    <source>
        <dbReference type="Proteomes" id="UP000325105"/>
    </source>
</evidence>
<dbReference type="SUPFAM" id="SSF55729">
    <property type="entry name" value="Acyl-CoA N-acyltransferases (Nat)"/>
    <property type="match status" value="1"/>
</dbReference>
<dbReference type="PANTHER" id="PTHR43877">
    <property type="entry name" value="AMINOALKYLPHOSPHONATE N-ACETYLTRANSFERASE-RELATED-RELATED"/>
    <property type="match status" value="1"/>
</dbReference>
<keyword evidence="5" id="KW-1185">Reference proteome</keyword>
<organism evidence="4 5">
    <name type="scientific">Sphingobacterium allocomposti</name>
    <dbReference type="NCBI Taxonomy" id="415956"/>
    <lineage>
        <taxon>Bacteria</taxon>
        <taxon>Pseudomonadati</taxon>
        <taxon>Bacteroidota</taxon>
        <taxon>Sphingobacteriia</taxon>
        <taxon>Sphingobacteriales</taxon>
        <taxon>Sphingobacteriaceae</taxon>
        <taxon>Sphingobacterium</taxon>
    </lineage>
</organism>
<dbReference type="InterPro" id="IPR050832">
    <property type="entry name" value="Bact_Acetyltransf"/>
</dbReference>
<dbReference type="InterPro" id="IPR016181">
    <property type="entry name" value="Acyl_CoA_acyltransferase"/>
</dbReference>
<keyword evidence="1 4" id="KW-0808">Transferase</keyword>
<evidence type="ECO:0000313" key="4">
    <source>
        <dbReference type="EMBL" id="TYP92443.1"/>
    </source>
</evidence>
<dbReference type="PROSITE" id="PS51186">
    <property type="entry name" value="GNAT"/>
    <property type="match status" value="1"/>
</dbReference>
<dbReference type="Proteomes" id="UP000325105">
    <property type="component" value="Unassembled WGS sequence"/>
</dbReference>
<sequence>MSSDPLRRRLKYAYFYAMHYTFREASLGEVDAIWQILEQAIRRRRADGSRQWQDGYPNRDVVCDDIKKGVGYVLAVGTDVAGYCAVLQNDEPAYARIEGAWLTEGDFLVVHRVAISDSYIGQGLAKKMLSAVEGLARDRNINSIKADTNFDNPAMMHVFEALGYHYCGDVMMRGAPRSAYEKVLV</sequence>
<dbReference type="Gene3D" id="3.40.630.30">
    <property type="match status" value="1"/>
</dbReference>
<evidence type="ECO:0000259" key="3">
    <source>
        <dbReference type="PROSITE" id="PS51186"/>
    </source>
</evidence>
<protein>
    <submittedName>
        <fullName evidence="4">L-amino acid N-acyltransferase YncA</fullName>
    </submittedName>
</protein>
<dbReference type="AlphaFoldDB" id="A0A5S5D8M3"/>
<gene>
    <name evidence="4" type="ORF">BC792_11645</name>
</gene>
<comment type="caution">
    <text evidence="4">The sequence shown here is derived from an EMBL/GenBank/DDBJ whole genome shotgun (WGS) entry which is preliminary data.</text>
</comment>
<keyword evidence="2 4" id="KW-0012">Acyltransferase</keyword>
<name>A0A5S5D8M3_9SPHI</name>
<evidence type="ECO:0000256" key="1">
    <source>
        <dbReference type="ARBA" id="ARBA00022679"/>
    </source>
</evidence>
<dbReference type="InterPro" id="IPR000182">
    <property type="entry name" value="GNAT_dom"/>
</dbReference>
<dbReference type="GO" id="GO:0016747">
    <property type="term" value="F:acyltransferase activity, transferring groups other than amino-acyl groups"/>
    <property type="evidence" value="ECO:0007669"/>
    <property type="project" value="InterPro"/>
</dbReference>
<proteinExistence type="predicted"/>
<reference evidence="4 5" key="1">
    <citation type="submission" date="2019-07" db="EMBL/GenBank/DDBJ databases">
        <title>Genomic Encyclopedia of Archaeal and Bacterial Type Strains, Phase II (KMG-II): from individual species to whole genera.</title>
        <authorList>
            <person name="Goeker M."/>
        </authorList>
    </citation>
    <scope>NUCLEOTIDE SEQUENCE [LARGE SCALE GENOMIC DNA]</scope>
    <source>
        <strain evidence="4 5">DSM 18850</strain>
    </source>
</reference>
<dbReference type="Pfam" id="PF00583">
    <property type="entry name" value="Acetyltransf_1"/>
    <property type="match status" value="1"/>
</dbReference>
<accession>A0A5S5D8M3</accession>